<sequence length="81" mass="9081">TEQHPPVNHQSGSAKHQLKHRFGCKASGYCHELAFHLCVMGRDWRNVSMVPEERNLLRFLPSTDGSTATRGSPAAFHHCTL</sequence>
<feature type="non-terminal residue" evidence="1">
    <location>
        <position position="81"/>
    </location>
</feature>
<proteinExistence type="predicted"/>
<organism evidence="1 2">
    <name type="scientific">Datura stramonium</name>
    <name type="common">Jimsonweed</name>
    <name type="synonym">Common thornapple</name>
    <dbReference type="NCBI Taxonomy" id="4076"/>
    <lineage>
        <taxon>Eukaryota</taxon>
        <taxon>Viridiplantae</taxon>
        <taxon>Streptophyta</taxon>
        <taxon>Embryophyta</taxon>
        <taxon>Tracheophyta</taxon>
        <taxon>Spermatophyta</taxon>
        <taxon>Magnoliopsida</taxon>
        <taxon>eudicotyledons</taxon>
        <taxon>Gunneridae</taxon>
        <taxon>Pentapetalae</taxon>
        <taxon>asterids</taxon>
        <taxon>lamiids</taxon>
        <taxon>Solanales</taxon>
        <taxon>Solanaceae</taxon>
        <taxon>Solanoideae</taxon>
        <taxon>Datureae</taxon>
        <taxon>Datura</taxon>
    </lineage>
</organism>
<gene>
    <name evidence="1" type="ORF">HAX54_006346</name>
</gene>
<evidence type="ECO:0000313" key="1">
    <source>
        <dbReference type="EMBL" id="MCD7468294.1"/>
    </source>
</evidence>
<feature type="non-terminal residue" evidence="1">
    <location>
        <position position="1"/>
    </location>
</feature>
<protein>
    <submittedName>
        <fullName evidence="1">Uncharacterized protein</fullName>
    </submittedName>
</protein>
<reference evidence="1 2" key="1">
    <citation type="journal article" date="2021" name="BMC Genomics">
        <title>Datura genome reveals duplications of psychoactive alkaloid biosynthetic genes and high mutation rate following tissue culture.</title>
        <authorList>
            <person name="Rajewski A."/>
            <person name="Carter-House D."/>
            <person name="Stajich J."/>
            <person name="Litt A."/>
        </authorList>
    </citation>
    <scope>NUCLEOTIDE SEQUENCE [LARGE SCALE GENOMIC DNA]</scope>
    <source>
        <strain evidence="1">AR-01</strain>
    </source>
</reference>
<dbReference type="EMBL" id="JACEIK010001319">
    <property type="protein sequence ID" value="MCD7468294.1"/>
    <property type="molecule type" value="Genomic_DNA"/>
</dbReference>
<keyword evidence="2" id="KW-1185">Reference proteome</keyword>
<accession>A0ABS8TCI7</accession>
<comment type="caution">
    <text evidence="1">The sequence shown here is derived from an EMBL/GenBank/DDBJ whole genome shotgun (WGS) entry which is preliminary data.</text>
</comment>
<name>A0ABS8TCI7_DATST</name>
<evidence type="ECO:0000313" key="2">
    <source>
        <dbReference type="Proteomes" id="UP000823775"/>
    </source>
</evidence>
<dbReference type="Proteomes" id="UP000823775">
    <property type="component" value="Unassembled WGS sequence"/>
</dbReference>